<dbReference type="PIRSF" id="PIRSF003107">
    <property type="entry name" value="PhoU"/>
    <property type="match status" value="1"/>
</dbReference>
<evidence type="ECO:0000259" key="8">
    <source>
        <dbReference type="Pfam" id="PF01895"/>
    </source>
</evidence>
<protein>
    <recommendedName>
        <fullName evidence="7">Phosphate-specific transport system accessory protein PhoU</fullName>
    </recommendedName>
</protein>
<dbReference type="GO" id="GO:0030643">
    <property type="term" value="P:intracellular phosphate ion homeostasis"/>
    <property type="evidence" value="ECO:0007669"/>
    <property type="project" value="InterPro"/>
</dbReference>
<accession>A0A7G9W490</accession>
<dbReference type="InterPro" id="IPR026022">
    <property type="entry name" value="PhoU_dom"/>
</dbReference>
<dbReference type="InterPro" id="IPR038078">
    <property type="entry name" value="PhoU-like_sf"/>
</dbReference>
<dbReference type="FunFam" id="1.20.58.220:FF:000004">
    <property type="entry name" value="Phosphate-specific transport system accessory protein PhoU"/>
    <property type="match status" value="1"/>
</dbReference>
<dbReference type="InterPro" id="IPR028366">
    <property type="entry name" value="PhoU"/>
</dbReference>
<reference evidence="9 10" key="1">
    <citation type="submission" date="2020-07" db="EMBL/GenBank/DDBJ databases">
        <title>Alkalicella. sp. LB2 genome.</title>
        <authorList>
            <person name="Postec A."/>
            <person name="Quemeneur M."/>
        </authorList>
    </citation>
    <scope>NUCLEOTIDE SEQUENCE [LARGE SCALE GENOMIC DNA]</scope>
    <source>
        <strain evidence="9 10">LB2</strain>
    </source>
</reference>
<dbReference type="Pfam" id="PF01895">
    <property type="entry name" value="PhoU"/>
    <property type="match status" value="2"/>
</dbReference>
<evidence type="ECO:0000313" key="10">
    <source>
        <dbReference type="Proteomes" id="UP000516160"/>
    </source>
</evidence>
<dbReference type="NCBIfam" id="TIGR02135">
    <property type="entry name" value="phoU_full"/>
    <property type="match status" value="1"/>
</dbReference>
<organism evidence="9 10">
    <name type="scientific">Alkalicella caledoniensis</name>
    <dbReference type="NCBI Taxonomy" id="2731377"/>
    <lineage>
        <taxon>Bacteria</taxon>
        <taxon>Bacillati</taxon>
        <taxon>Bacillota</taxon>
        <taxon>Clostridia</taxon>
        <taxon>Eubacteriales</taxon>
        <taxon>Proteinivoracaceae</taxon>
        <taxon>Alkalicella</taxon>
    </lineage>
</organism>
<proteinExistence type="inferred from homology"/>
<dbReference type="AlphaFoldDB" id="A0A7G9W490"/>
<keyword evidence="5 7" id="KW-0963">Cytoplasm</keyword>
<dbReference type="GO" id="GO:0006817">
    <property type="term" value="P:phosphate ion transport"/>
    <property type="evidence" value="ECO:0007669"/>
    <property type="project" value="UniProtKB-KW"/>
</dbReference>
<evidence type="ECO:0000256" key="7">
    <source>
        <dbReference type="PIRNR" id="PIRNR003107"/>
    </source>
</evidence>
<evidence type="ECO:0000256" key="1">
    <source>
        <dbReference type="ARBA" id="ARBA00004496"/>
    </source>
</evidence>
<evidence type="ECO:0000256" key="5">
    <source>
        <dbReference type="ARBA" id="ARBA00022490"/>
    </source>
</evidence>
<dbReference type="Proteomes" id="UP000516160">
    <property type="component" value="Chromosome"/>
</dbReference>
<evidence type="ECO:0000256" key="3">
    <source>
        <dbReference type="ARBA" id="ARBA00011738"/>
    </source>
</evidence>
<evidence type="ECO:0000313" key="9">
    <source>
        <dbReference type="EMBL" id="QNO13502.1"/>
    </source>
</evidence>
<dbReference type="GO" id="GO:0005737">
    <property type="term" value="C:cytoplasm"/>
    <property type="evidence" value="ECO:0007669"/>
    <property type="project" value="UniProtKB-SubCell"/>
</dbReference>
<dbReference type="Gene3D" id="1.20.58.220">
    <property type="entry name" value="Phosphate transport system protein phou homolog 2, domain 2"/>
    <property type="match status" value="1"/>
</dbReference>
<dbReference type="PANTHER" id="PTHR42930:SF3">
    <property type="entry name" value="PHOSPHATE-SPECIFIC TRANSPORT SYSTEM ACCESSORY PROTEIN PHOU"/>
    <property type="match status" value="1"/>
</dbReference>
<evidence type="ECO:0000256" key="6">
    <source>
        <dbReference type="ARBA" id="ARBA00022592"/>
    </source>
</evidence>
<comment type="similarity">
    <text evidence="2 7">Belongs to the PhoU family.</text>
</comment>
<comment type="function">
    <text evidence="7">Plays a role in the regulation of phosphate uptake.</text>
</comment>
<keyword evidence="10" id="KW-1185">Reference proteome</keyword>
<comment type="subunit">
    <text evidence="3 7">Homodimer.</text>
</comment>
<dbReference type="EMBL" id="CP058559">
    <property type="protein sequence ID" value="QNO13502.1"/>
    <property type="molecule type" value="Genomic_DNA"/>
</dbReference>
<dbReference type="GO" id="GO:0045936">
    <property type="term" value="P:negative regulation of phosphate metabolic process"/>
    <property type="evidence" value="ECO:0007669"/>
    <property type="project" value="InterPro"/>
</dbReference>
<comment type="subcellular location">
    <subcellularLocation>
        <location evidence="1 7">Cytoplasm</location>
    </subcellularLocation>
</comment>
<evidence type="ECO:0000256" key="4">
    <source>
        <dbReference type="ARBA" id="ARBA00022448"/>
    </source>
</evidence>
<sequence length="219" mass="25153">MEVRQSFHDELNQLVIDLLIMGDMVEQSIKKSVTALKNQDIELAQQVIEEEHNIDEMELKIEDNCLKLIAMQQPMAKDLRKIATVLKIITDLERIADHANDIARVCIRIGFDPLIKPLVDIPRMAEKVQAMVKKALDAFVNENVELAHEVCTDDDEIDSLHDQIFRELLTYMLENPKNISQATQLLFVSSYLERIGDHATNLGEWLIYMVTGVRKELND</sequence>
<keyword evidence="4 7" id="KW-0813">Transport</keyword>
<name>A0A7G9W490_ALKCA</name>
<keyword evidence="6 7" id="KW-0592">Phosphate transport</keyword>
<dbReference type="KEGG" id="acae:HYG86_01320"/>
<feature type="domain" description="PhoU" evidence="8">
    <location>
        <begin position="19"/>
        <end position="104"/>
    </location>
</feature>
<dbReference type="RefSeq" id="WP_213167171.1">
    <property type="nucleotide sequence ID" value="NZ_CP058559.1"/>
</dbReference>
<dbReference type="PANTHER" id="PTHR42930">
    <property type="entry name" value="PHOSPHATE-SPECIFIC TRANSPORT SYSTEM ACCESSORY PROTEIN PHOU"/>
    <property type="match status" value="1"/>
</dbReference>
<evidence type="ECO:0000256" key="2">
    <source>
        <dbReference type="ARBA" id="ARBA00008107"/>
    </source>
</evidence>
<dbReference type="SUPFAM" id="SSF109755">
    <property type="entry name" value="PhoU-like"/>
    <property type="match status" value="1"/>
</dbReference>
<feature type="domain" description="PhoU" evidence="8">
    <location>
        <begin position="121"/>
        <end position="205"/>
    </location>
</feature>
<gene>
    <name evidence="9" type="primary">phoU</name>
    <name evidence="9" type="ORF">HYG86_01320</name>
</gene>